<evidence type="ECO:0000256" key="8">
    <source>
        <dbReference type="ARBA" id="ARBA00022857"/>
    </source>
</evidence>
<evidence type="ECO:0000256" key="5">
    <source>
        <dbReference type="ARBA" id="ARBA00016406"/>
    </source>
</evidence>
<evidence type="ECO:0000256" key="11">
    <source>
        <dbReference type="ARBA" id="ARBA00029939"/>
    </source>
</evidence>
<dbReference type="PRINTS" id="PR00368">
    <property type="entry name" value="FADPNR"/>
</dbReference>
<evidence type="ECO:0000256" key="7">
    <source>
        <dbReference type="ARBA" id="ARBA00022827"/>
    </source>
</evidence>
<evidence type="ECO:0000256" key="9">
    <source>
        <dbReference type="ARBA" id="ARBA00023002"/>
    </source>
</evidence>
<comment type="caution">
    <text evidence="16">The sequence shown here is derived from an EMBL/GenBank/DDBJ whole genome shotgun (WGS) entry which is preliminary data.</text>
</comment>
<dbReference type="PANTHER" id="PTHR42802">
    <property type="entry name" value="MONOOXYGENASE"/>
    <property type="match status" value="1"/>
</dbReference>
<dbReference type="EC" id="1.14.13.59" evidence="4"/>
<evidence type="ECO:0000256" key="6">
    <source>
        <dbReference type="ARBA" id="ARBA00022630"/>
    </source>
</evidence>
<dbReference type="Proteomes" id="UP000659767">
    <property type="component" value="Unassembled WGS sequence"/>
</dbReference>
<evidence type="ECO:0000256" key="15">
    <source>
        <dbReference type="ARBA" id="ARBA00048407"/>
    </source>
</evidence>
<keyword evidence="8" id="KW-0521">NADP</keyword>
<comment type="catalytic activity">
    <reaction evidence="15">
        <text>L-lysine + NADPH + O2 = N(6)-hydroxy-L-lysine + NADP(+) + H2O</text>
        <dbReference type="Rhea" id="RHEA:23228"/>
        <dbReference type="ChEBI" id="CHEBI:15377"/>
        <dbReference type="ChEBI" id="CHEBI:15379"/>
        <dbReference type="ChEBI" id="CHEBI:32551"/>
        <dbReference type="ChEBI" id="CHEBI:57783"/>
        <dbReference type="ChEBI" id="CHEBI:57820"/>
        <dbReference type="ChEBI" id="CHEBI:58349"/>
        <dbReference type="EC" id="1.14.13.59"/>
    </reaction>
</comment>
<keyword evidence="9" id="KW-0560">Oxidoreductase</keyword>
<accession>A0ABQ2TPP2</accession>
<evidence type="ECO:0000256" key="12">
    <source>
        <dbReference type="ARBA" id="ARBA00031158"/>
    </source>
</evidence>
<evidence type="ECO:0000256" key="1">
    <source>
        <dbReference type="ARBA" id="ARBA00001974"/>
    </source>
</evidence>
<dbReference type="InterPro" id="IPR036188">
    <property type="entry name" value="FAD/NAD-bd_sf"/>
</dbReference>
<protein>
    <recommendedName>
        <fullName evidence="5">L-lysine N6-monooxygenase MbtG</fullName>
        <ecNumber evidence="4">1.14.13.59</ecNumber>
    </recommendedName>
    <alternativeName>
        <fullName evidence="14">Lysine 6-N-hydroxylase</fullName>
    </alternativeName>
    <alternativeName>
        <fullName evidence="13">Lysine N6-hydroxylase</fullName>
    </alternativeName>
    <alternativeName>
        <fullName evidence="11">Lysine-N-oxygenase</fullName>
    </alternativeName>
    <alternativeName>
        <fullName evidence="12">Mycobactin synthase protein G</fullName>
    </alternativeName>
</protein>
<evidence type="ECO:0000256" key="13">
    <source>
        <dbReference type="ARBA" id="ARBA00032493"/>
    </source>
</evidence>
<evidence type="ECO:0000313" key="16">
    <source>
        <dbReference type="EMBL" id="GGS76829.1"/>
    </source>
</evidence>
<evidence type="ECO:0000256" key="2">
    <source>
        <dbReference type="ARBA" id="ARBA00004924"/>
    </source>
</evidence>
<dbReference type="EMBL" id="BMSZ01000020">
    <property type="protein sequence ID" value="GGS76829.1"/>
    <property type="molecule type" value="Genomic_DNA"/>
</dbReference>
<keyword evidence="6" id="KW-0285">Flavoprotein</keyword>
<dbReference type="Pfam" id="PF13434">
    <property type="entry name" value="Lys_Orn_oxgnase"/>
    <property type="match status" value="1"/>
</dbReference>
<dbReference type="Gene3D" id="3.50.50.60">
    <property type="entry name" value="FAD/NAD(P)-binding domain"/>
    <property type="match status" value="1"/>
</dbReference>
<evidence type="ECO:0000256" key="14">
    <source>
        <dbReference type="ARBA" id="ARBA00032738"/>
    </source>
</evidence>
<evidence type="ECO:0000256" key="10">
    <source>
        <dbReference type="ARBA" id="ARBA00023033"/>
    </source>
</evidence>
<dbReference type="InterPro" id="IPR025700">
    <property type="entry name" value="Lys/Orn_oxygenase"/>
</dbReference>
<keyword evidence="17" id="KW-1185">Reference proteome</keyword>
<evidence type="ECO:0000256" key="4">
    <source>
        <dbReference type="ARBA" id="ARBA00013076"/>
    </source>
</evidence>
<reference evidence="17" key="1">
    <citation type="journal article" date="2019" name="Int. J. Syst. Evol. Microbiol.">
        <title>The Global Catalogue of Microorganisms (GCM) 10K type strain sequencing project: providing services to taxonomists for standard genome sequencing and annotation.</title>
        <authorList>
            <consortium name="The Broad Institute Genomics Platform"/>
            <consortium name="The Broad Institute Genome Sequencing Center for Infectious Disease"/>
            <person name="Wu L."/>
            <person name="Ma J."/>
        </authorList>
    </citation>
    <scope>NUCLEOTIDE SEQUENCE [LARGE SCALE GENOMIC DNA]</scope>
    <source>
        <strain evidence="17">JCM 4350</strain>
    </source>
</reference>
<name>A0ABQ2TPP2_STRBA</name>
<evidence type="ECO:0000256" key="3">
    <source>
        <dbReference type="ARBA" id="ARBA00007588"/>
    </source>
</evidence>
<organism evidence="16 17">
    <name type="scientific">Streptomyces badius</name>
    <dbReference type="NCBI Taxonomy" id="1941"/>
    <lineage>
        <taxon>Bacteria</taxon>
        <taxon>Bacillati</taxon>
        <taxon>Actinomycetota</taxon>
        <taxon>Actinomycetes</taxon>
        <taxon>Kitasatosporales</taxon>
        <taxon>Streptomycetaceae</taxon>
        <taxon>Streptomyces</taxon>
    </lineage>
</organism>
<comment type="pathway">
    <text evidence="2">Siderophore biosynthesis.</text>
</comment>
<keyword evidence="10" id="KW-0503">Monooxygenase</keyword>
<sequence length="467" mass="51472">MPVLSTRTGAESETDVLCSPGRGDVLDVVGIGFGPSNLALAIALAEYNQEVPEADRVSARFYERQPAFGWHRGMLLKDTTMQVSYLKDLVSMRNPCSRFSFLAYLQARDRLVDFINHKTLFPSRREFHDYLEWAAEPFRGAVDYGREVVDVVPVEEAGEVTHFQVLTRAGGQQAEPAVQRARNVVVAGGLRPRLPDGTSLSDRVWHTSELLGRLETLPAGPGQAPRSFTVVGAGQSAAETVAHLHGEFPDADIHAVFARYGYAPADDSAFVNRIFDPEAVDHFYTSPDDVKEMMFDYHRSTNYSVVDIELIDELYRRLYQEKVAGKQRLHVHNLTRLLTADSGDEHVRVGIEFLPTGRRDVLRTDYLVLATGYRPTDLHGILGSVEPILCTDKGRVRVNRDYSVESTLPGPAAIYLQGPTEHSHGIASSLLSNTAVRAGEITKALVKGLVRDIDAPRAPALTAAAPV</sequence>
<comment type="cofactor">
    <cofactor evidence="1">
        <name>FAD</name>
        <dbReference type="ChEBI" id="CHEBI:57692"/>
    </cofactor>
</comment>
<dbReference type="PANTHER" id="PTHR42802:SF1">
    <property type="entry name" value="L-ORNITHINE N(5)-MONOOXYGENASE"/>
    <property type="match status" value="1"/>
</dbReference>
<comment type="similarity">
    <text evidence="3">Belongs to the lysine N(6)-hydroxylase/L-ornithine N(5)-oxygenase family.</text>
</comment>
<gene>
    <name evidence="16" type="ORF">GCM10010253_59670</name>
</gene>
<proteinExistence type="inferred from homology"/>
<dbReference type="SUPFAM" id="SSF51905">
    <property type="entry name" value="FAD/NAD(P)-binding domain"/>
    <property type="match status" value="2"/>
</dbReference>
<evidence type="ECO:0000313" key="17">
    <source>
        <dbReference type="Proteomes" id="UP000659767"/>
    </source>
</evidence>
<keyword evidence="7" id="KW-0274">FAD</keyword>